<comment type="similarity">
    <text evidence="2">Belongs to the CDP-alcohol phosphatidyltransferase class-I family.</text>
</comment>
<evidence type="ECO:0000313" key="4">
    <source>
        <dbReference type="EMBL" id="RKR30441.1"/>
    </source>
</evidence>
<evidence type="ECO:0008006" key="6">
    <source>
        <dbReference type="Google" id="ProtNLM"/>
    </source>
</evidence>
<reference evidence="4 5" key="1">
    <citation type="submission" date="2018-10" db="EMBL/GenBank/DDBJ databases">
        <title>Genomic Encyclopedia of Type Strains, Phase IV (KMG-IV): sequencing the most valuable type-strain genomes for metagenomic binning, comparative biology and taxonomic classification.</title>
        <authorList>
            <person name="Goeker M."/>
        </authorList>
    </citation>
    <scope>NUCLEOTIDE SEQUENCE [LARGE SCALE GENOMIC DNA]</scope>
    <source>
        <strain evidence="4 5">DSM 25586</strain>
    </source>
</reference>
<evidence type="ECO:0000313" key="5">
    <source>
        <dbReference type="Proteomes" id="UP000276055"/>
    </source>
</evidence>
<dbReference type="Pfam" id="PF01066">
    <property type="entry name" value="CDP-OH_P_transf"/>
    <property type="match status" value="1"/>
</dbReference>
<protein>
    <recommendedName>
        <fullName evidence="6">CDP-alcohol phosphatidyltransferase family protein</fullName>
    </recommendedName>
</protein>
<sequence>MGSAGAGATRAVADAVVAVAAYLAGWIWLGWIWLGAAAADPGPWFLALAAGAVVVLRAAGSVLRRKPRFSSPADRVTLGRAAVVACCAAVTTDGLLAGALPGGLVVVLGTAAFLLDAVDGRVARLTGWATAEGSRLDSDTDGALVLVLSCAAAGVFGPWPLAIGLMYYVFLAAAWFRPSLKTPLPPSTVRRVIGAGQPSALLFALLPGVPTWLGATVLGPALGLLAYSFGRDVIELERLRGVGPAAAAVSPGLSGGTPPGA</sequence>
<feature type="transmembrane region" description="Helical" evidence="3">
    <location>
        <begin position="42"/>
        <end position="60"/>
    </location>
</feature>
<evidence type="ECO:0000256" key="2">
    <source>
        <dbReference type="RuleBase" id="RU003750"/>
    </source>
</evidence>
<dbReference type="Gene3D" id="1.20.120.1760">
    <property type="match status" value="1"/>
</dbReference>
<dbReference type="AlphaFoldDB" id="A0A495FNY6"/>
<comment type="caution">
    <text evidence="4">The sequence shown here is derived from an EMBL/GenBank/DDBJ whole genome shotgun (WGS) entry which is preliminary data.</text>
</comment>
<proteinExistence type="inferred from homology"/>
<feature type="transmembrane region" description="Helical" evidence="3">
    <location>
        <begin position="143"/>
        <end position="176"/>
    </location>
</feature>
<name>A0A495FNY6_9MICC</name>
<dbReference type="EMBL" id="RBIR01000001">
    <property type="protein sequence ID" value="RKR30441.1"/>
    <property type="molecule type" value="Genomic_DNA"/>
</dbReference>
<evidence type="ECO:0000256" key="1">
    <source>
        <dbReference type="ARBA" id="ARBA00022679"/>
    </source>
</evidence>
<keyword evidence="1 2" id="KW-0808">Transferase</keyword>
<dbReference type="RefSeq" id="WP_208641853.1">
    <property type="nucleotide sequence ID" value="NZ_RBIR01000001.1"/>
</dbReference>
<dbReference type="InterPro" id="IPR000462">
    <property type="entry name" value="CDP-OH_P_trans"/>
</dbReference>
<dbReference type="InterPro" id="IPR048254">
    <property type="entry name" value="CDP_ALCOHOL_P_TRANSF_CS"/>
</dbReference>
<feature type="transmembrane region" description="Helical" evidence="3">
    <location>
        <begin position="12"/>
        <end position="36"/>
    </location>
</feature>
<dbReference type="GO" id="GO:0016780">
    <property type="term" value="F:phosphotransferase activity, for other substituted phosphate groups"/>
    <property type="evidence" value="ECO:0007669"/>
    <property type="project" value="InterPro"/>
</dbReference>
<dbReference type="PROSITE" id="PS00379">
    <property type="entry name" value="CDP_ALCOHOL_P_TRANSF"/>
    <property type="match status" value="1"/>
</dbReference>
<dbReference type="GO" id="GO:0016020">
    <property type="term" value="C:membrane"/>
    <property type="evidence" value="ECO:0007669"/>
    <property type="project" value="InterPro"/>
</dbReference>
<dbReference type="Proteomes" id="UP000276055">
    <property type="component" value="Unassembled WGS sequence"/>
</dbReference>
<feature type="transmembrane region" description="Helical" evidence="3">
    <location>
        <begin position="81"/>
        <end position="114"/>
    </location>
</feature>
<evidence type="ECO:0000256" key="3">
    <source>
        <dbReference type="SAM" id="Phobius"/>
    </source>
</evidence>
<keyword evidence="3" id="KW-0812">Transmembrane</keyword>
<accession>A0A495FNY6</accession>
<dbReference type="InterPro" id="IPR043130">
    <property type="entry name" value="CDP-OH_PTrfase_TM_dom"/>
</dbReference>
<keyword evidence="3" id="KW-0472">Membrane</keyword>
<organism evidence="4 5">
    <name type="scientific">Arthrobacter oryzae</name>
    <dbReference type="NCBI Taxonomy" id="409290"/>
    <lineage>
        <taxon>Bacteria</taxon>
        <taxon>Bacillati</taxon>
        <taxon>Actinomycetota</taxon>
        <taxon>Actinomycetes</taxon>
        <taxon>Micrococcales</taxon>
        <taxon>Micrococcaceae</taxon>
        <taxon>Arthrobacter</taxon>
    </lineage>
</organism>
<gene>
    <name evidence="4" type="ORF">C8D78_0766</name>
</gene>
<keyword evidence="3" id="KW-1133">Transmembrane helix</keyword>
<dbReference type="GO" id="GO:0008654">
    <property type="term" value="P:phospholipid biosynthetic process"/>
    <property type="evidence" value="ECO:0007669"/>
    <property type="project" value="InterPro"/>
</dbReference>
<feature type="transmembrane region" description="Helical" evidence="3">
    <location>
        <begin position="212"/>
        <end position="230"/>
    </location>
</feature>